<gene>
    <name evidence="2" type="ORF">SAMN05444487_102240</name>
</gene>
<dbReference type="RefSeq" id="WP_091736107.1">
    <property type="nucleotide sequence ID" value="NZ_FNNQ01000002.1"/>
</dbReference>
<keyword evidence="1" id="KW-0732">Signal</keyword>
<evidence type="ECO:0000313" key="2">
    <source>
        <dbReference type="EMBL" id="SDW31979.1"/>
    </source>
</evidence>
<name>A0A1H2SLQ3_9BACL</name>
<feature type="signal peptide" evidence="1">
    <location>
        <begin position="1"/>
        <end position="26"/>
    </location>
</feature>
<proteinExistence type="predicted"/>
<reference evidence="2 3" key="1">
    <citation type="submission" date="2016-10" db="EMBL/GenBank/DDBJ databases">
        <authorList>
            <person name="de Groot N.N."/>
        </authorList>
    </citation>
    <scope>NUCLEOTIDE SEQUENCE [LARGE SCALE GENOMIC DNA]</scope>
    <source>
        <strain evidence="2 3">DSM 45610</strain>
    </source>
</reference>
<accession>A0A1H2SLQ3</accession>
<dbReference type="Proteomes" id="UP000198534">
    <property type="component" value="Unassembled WGS sequence"/>
</dbReference>
<sequence>MNVRKMVISFVALFTFMVVSAVPAYADNYYDSKYFKTEDGKYEQTIATTSSDKNVQVYVSEIKKVKKSTGEKSDGSPSSLDVRLCNSSSGSCTSWKNLSGAAIFTDMKAGTYYVDIKDKYASYYYYGYVGVTVFPD</sequence>
<protein>
    <recommendedName>
        <fullName evidence="4">Prealbumin-like fold domain-containing protein</fullName>
    </recommendedName>
</protein>
<evidence type="ECO:0000256" key="1">
    <source>
        <dbReference type="SAM" id="SignalP"/>
    </source>
</evidence>
<dbReference type="EMBL" id="FNNQ01000002">
    <property type="protein sequence ID" value="SDW31979.1"/>
    <property type="molecule type" value="Genomic_DNA"/>
</dbReference>
<evidence type="ECO:0000313" key="3">
    <source>
        <dbReference type="Proteomes" id="UP000198534"/>
    </source>
</evidence>
<dbReference type="AlphaFoldDB" id="A0A1H2SLQ3"/>
<dbReference type="OrthoDB" id="2654780at2"/>
<dbReference type="STRING" id="1048340.SAMN05444487_102240"/>
<keyword evidence="3" id="KW-1185">Reference proteome</keyword>
<feature type="chain" id="PRO_5011644654" description="Prealbumin-like fold domain-containing protein" evidence="1">
    <location>
        <begin position="27"/>
        <end position="136"/>
    </location>
</feature>
<evidence type="ECO:0008006" key="4">
    <source>
        <dbReference type="Google" id="ProtNLM"/>
    </source>
</evidence>
<organism evidence="2 3">
    <name type="scientific">Marininema mesophilum</name>
    <dbReference type="NCBI Taxonomy" id="1048340"/>
    <lineage>
        <taxon>Bacteria</taxon>
        <taxon>Bacillati</taxon>
        <taxon>Bacillota</taxon>
        <taxon>Bacilli</taxon>
        <taxon>Bacillales</taxon>
        <taxon>Thermoactinomycetaceae</taxon>
        <taxon>Marininema</taxon>
    </lineage>
</organism>